<dbReference type="PRINTS" id="PR00368">
    <property type="entry name" value="FADPNR"/>
</dbReference>
<dbReference type="eggNOG" id="COG1251">
    <property type="taxonomic scope" value="Bacteria"/>
</dbReference>
<dbReference type="Pfam" id="PF14759">
    <property type="entry name" value="Reductase_C"/>
    <property type="match status" value="1"/>
</dbReference>
<keyword evidence="8" id="KW-1185">Reference proteome</keyword>
<feature type="domain" description="Reductase C-terminal" evidence="6">
    <location>
        <begin position="320"/>
        <end position="386"/>
    </location>
</feature>
<reference evidence="7 8" key="1">
    <citation type="submission" date="2007-10" db="EMBL/GenBank/DDBJ databases">
        <authorList>
            <person name="Wagner-Dobler I."/>
            <person name="Ferriera S."/>
            <person name="Johnson J."/>
            <person name="Kravitz S."/>
            <person name="Beeson K."/>
            <person name="Sutton G."/>
            <person name="Rogers Y.-H."/>
            <person name="Friedman R."/>
            <person name="Frazier M."/>
            <person name="Venter J.C."/>
        </authorList>
    </citation>
    <scope>NUCLEOTIDE SEQUENCE [LARGE SCALE GENOMIC DNA]</scope>
    <source>
        <strain evidence="7 8">DFL-43</strain>
    </source>
</reference>
<keyword evidence="3" id="KW-0274">FAD</keyword>
<dbReference type="InterPro" id="IPR023753">
    <property type="entry name" value="FAD/NAD-binding_dom"/>
</dbReference>
<feature type="domain" description="FAD/NAD(P)-binding" evidence="5">
    <location>
        <begin position="5"/>
        <end position="301"/>
    </location>
</feature>
<evidence type="ECO:0000313" key="7">
    <source>
        <dbReference type="EMBL" id="EDQ31813.1"/>
    </source>
</evidence>
<dbReference type="GO" id="GO:0008860">
    <property type="term" value="F:ferredoxin-NAD+ reductase activity"/>
    <property type="evidence" value="ECO:0007669"/>
    <property type="project" value="UniProtKB-EC"/>
</dbReference>
<dbReference type="Proteomes" id="UP000004291">
    <property type="component" value="Chromosome"/>
</dbReference>
<dbReference type="PRINTS" id="PR00411">
    <property type="entry name" value="PNDRDTASEI"/>
</dbReference>
<dbReference type="Pfam" id="PF07992">
    <property type="entry name" value="Pyr_redox_2"/>
    <property type="match status" value="1"/>
</dbReference>
<gene>
    <name evidence="7" type="ORF">HPDFL43_10501</name>
</gene>
<evidence type="ECO:0000256" key="1">
    <source>
        <dbReference type="ARBA" id="ARBA00001974"/>
    </source>
</evidence>
<dbReference type="AlphaFoldDB" id="A9DEH3"/>
<dbReference type="InterPro" id="IPR036188">
    <property type="entry name" value="FAD/NAD-bd_sf"/>
</dbReference>
<dbReference type="InterPro" id="IPR016156">
    <property type="entry name" value="FAD/NAD-linked_Rdtase_dimer_sf"/>
</dbReference>
<dbReference type="HOGENOM" id="CLU_003291_4_0_5"/>
<evidence type="ECO:0000256" key="3">
    <source>
        <dbReference type="ARBA" id="ARBA00022827"/>
    </source>
</evidence>
<dbReference type="InterPro" id="IPR028202">
    <property type="entry name" value="Reductase_C"/>
</dbReference>
<evidence type="ECO:0000256" key="2">
    <source>
        <dbReference type="ARBA" id="ARBA00022630"/>
    </source>
</evidence>
<dbReference type="Gene3D" id="3.50.50.60">
    <property type="entry name" value="FAD/NAD(P)-binding domain"/>
    <property type="match status" value="2"/>
</dbReference>
<evidence type="ECO:0000259" key="6">
    <source>
        <dbReference type="Pfam" id="PF14759"/>
    </source>
</evidence>
<dbReference type="PANTHER" id="PTHR43557">
    <property type="entry name" value="APOPTOSIS-INDUCING FACTOR 1"/>
    <property type="match status" value="1"/>
</dbReference>
<evidence type="ECO:0000256" key="4">
    <source>
        <dbReference type="ARBA" id="ARBA00023002"/>
    </source>
</evidence>
<evidence type="ECO:0000259" key="5">
    <source>
        <dbReference type="Pfam" id="PF07992"/>
    </source>
</evidence>
<dbReference type="GO" id="GO:0016651">
    <property type="term" value="F:oxidoreductase activity, acting on NAD(P)H"/>
    <property type="evidence" value="ECO:0007669"/>
    <property type="project" value="TreeGrafter"/>
</dbReference>
<proteinExistence type="predicted"/>
<sequence length="391" mass="41624">MPSSFVIIGAGQAGIKAAETLRAKGFDGTITLIGAEHWHPYQRPPLSKAYLKGEMSEDRLLLKAPDWIKGAGIDTHLGKRATRLDPATRTITLDDGTEVPYDKVLIATGTHARWLHLDSADLPGVETLRGIDDTRRIGARLKQAHNVAIIGGGFIGMEVASAVRTMGKTVSVVEAQERILARVVAPEVSAYLETLHSEHGVNLRTAVGVDAIVGNGHVQSVELSDGSAVDADIVLIAAGAEPTIDLAFHAGLDLARGIIVDNACRTSVPHIYAAGDCTVFHSARYGRLIGLESVQNACDQAKAAAASMLGEPVAYDPVPWFWSDQYDTKLQIAGLSAGYDRIETVGSIPEGRFSIRYYAGGTLLAVDSINDPRAHMMARREIAAQPPALAA</sequence>
<dbReference type="PANTHER" id="PTHR43557:SF2">
    <property type="entry name" value="RIESKE DOMAIN-CONTAINING PROTEIN-RELATED"/>
    <property type="match status" value="1"/>
</dbReference>
<dbReference type="SUPFAM" id="SSF51905">
    <property type="entry name" value="FAD/NAD(P)-binding domain"/>
    <property type="match status" value="2"/>
</dbReference>
<dbReference type="Gene3D" id="3.30.390.30">
    <property type="match status" value="1"/>
</dbReference>
<dbReference type="InterPro" id="IPR050446">
    <property type="entry name" value="FAD-oxidoreductase/Apoptosis"/>
</dbReference>
<dbReference type="GO" id="GO:0005737">
    <property type="term" value="C:cytoplasm"/>
    <property type="evidence" value="ECO:0007669"/>
    <property type="project" value="TreeGrafter"/>
</dbReference>
<dbReference type="EMBL" id="ABIA03000003">
    <property type="protein sequence ID" value="EDQ31813.1"/>
    <property type="molecule type" value="Genomic_DNA"/>
</dbReference>
<comment type="cofactor">
    <cofactor evidence="1">
        <name>FAD</name>
        <dbReference type="ChEBI" id="CHEBI:57692"/>
    </cofactor>
</comment>
<keyword evidence="2" id="KW-0285">Flavoprotein</keyword>
<comment type="caution">
    <text evidence="7">The sequence shown here is derived from an EMBL/GenBank/DDBJ whole genome shotgun (WGS) entry which is preliminary data.</text>
</comment>
<protein>
    <submittedName>
        <fullName evidence="7">NAD(P)H-nitrite reductase</fullName>
        <ecNumber evidence="7">1.18.1.3</ecNumber>
    </submittedName>
</protein>
<evidence type="ECO:0000313" key="8">
    <source>
        <dbReference type="Proteomes" id="UP000004291"/>
    </source>
</evidence>
<dbReference type="STRING" id="411684.HPDFL43_10501"/>
<dbReference type="EC" id="1.18.1.3" evidence="7"/>
<dbReference type="RefSeq" id="WP_007197873.1">
    <property type="nucleotide sequence ID" value="NZ_CM002917.1"/>
</dbReference>
<dbReference type="OrthoDB" id="7809559at2"/>
<dbReference type="SUPFAM" id="SSF55424">
    <property type="entry name" value="FAD/NAD-linked reductases, dimerisation (C-terminal) domain"/>
    <property type="match status" value="1"/>
</dbReference>
<accession>A9DEH3</accession>
<name>A9DEH3_HOEPD</name>
<reference evidence="7 8" key="2">
    <citation type="submission" date="2012-06" db="EMBL/GenBank/DDBJ databases">
        <authorList>
            <person name="Fiebig A."/>
        </authorList>
    </citation>
    <scope>NUCLEOTIDE SEQUENCE [LARGE SCALE GENOMIC DNA]</scope>
    <source>
        <strain evidence="7 8">DFL-43</strain>
    </source>
</reference>
<organism evidence="7 8">
    <name type="scientific">Hoeflea phototrophica (strain DSM 17068 / NCIMB 14078 / DFL-43)</name>
    <dbReference type="NCBI Taxonomy" id="411684"/>
    <lineage>
        <taxon>Bacteria</taxon>
        <taxon>Pseudomonadati</taxon>
        <taxon>Pseudomonadota</taxon>
        <taxon>Alphaproteobacteria</taxon>
        <taxon>Hyphomicrobiales</taxon>
        <taxon>Rhizobiaceae</taxon>
        <taxon>Hoeflea</taxon>
    </lineage>
</organism>
<keyword evidence="4 7" id="KW-0560">Oxidoreductase</keyword>